<dbReference type="PANTHER" id="PTHR42924">
    <property type="entry name" value="EXONUCLEASE"/>
    <property type="match status" value="1"/>
</dbReference>
<dbReference type="GO" id="GO:0035312">
    <property type="term" value="F:5'-3' DNA exonuclease activity"/>
    <property type="evidence" value="ECO:0007669"/>
    <property type="project" value="TreeGrafter"/>
</dbReference>
<evidence type="ECO:0000313" key="3">
    <source>
        <dbReference type="Proteomes" id="UP000320244"/>
    </source>
</evidence>
<proteinExistence type="predicted"/>
<keyword evidence="3" id="KW-1185">Reference proteome</keyword>
<dbReference type="InterPro" id="IPR016195">
    <property type="entry name" value="Pol/histidinol_Pase-like"/>
</dbReference>
<dbReference type="SMART" id="SM00481">
    <property type="entry name" value="POLIIIAc"/>
    <property type="match status" value="1"/>
</dbReference>
<feature type="domain" description="Polymerase/histidinol phosphatase N-terminal" evidence="1">
    <location>
        <begin position="3"/>
        <end position="68"/>
    </location>
</feature>
<dbReference type="EMBL" id="VCQV01000036">
    <property type="protein sequence ID" value="TWP33741.1"/>
    <property type="molecule type" value="Genomic_DNA"/>
</dbReference>
<name>A0A563DUV6_9MICO</name>
<sequence length="282" mass="29971">MRIDLHAHSTESDGTLHPAAVMAAAQRAGLDAVALTDHDTTRGWPGAAAAVPATGVALVPGIEVSCAHRGISVHLLGYLIDPSEPGLLQEIERARESRLTRARRIVDLLGPDTGLRWDEVTAQAAPGATLGRPHIADALVARGIVASREEAFEHYLHSRSRYHASHYAPDPVHAVELVRAAGGVPVMAHPFAAQRGRIVDDEVIERMADAGLAGLEVYHRDHDVEATEHAADLVKRLGLLATGSSDFHGAGKPNRLGEHTTDPQVLTAIETRATSGTAVMRP</sequence>
<dbReference type="SUPFAM" id="SSF89550">
    <property type="entry name" value="PHP domain-like"/>
    <property type="match status" value="1"/>
</dbReference>
<dbReference type="RefSeq" id="WP_146319821.1">
    <property type="nucleotide sequence ID" value="NZ_VCQV01000036.1"/>
</dbReference>
<gene>
    <name evidence="2" type="ORF">FGL98_20080</name>
</gene>
<organism evidence="2 3">
    <name type="scientific">Leekyejoonella antrihumi</name>
    <dbReference type="NCBI Taxonomy" id="1660198"/>
    <lineage>
        <taxon>Bacteria</taxon>
        <taxon>Bacillati</taxon>
        <taxon>Actinomycetota</taxon>
        <taxon>Actinomycetes</taxon>
        <taxon>Micrococcales</taxon>
        <taxon>Dermacoccaceae</taxon>
        <taxon>Leekyejoonella</taxon>
    </lineage>
</organism>
<accession>A0A563DUV6</accession>
<evidence type="ECO:0000259" key="1">
    <source>
        <dbReference type="SMART" id="SM00481"/>
    </source>
</evidence>
<dbReference type="InterPro" id="IPR052018">
    <property type="entry name" value="PHP_domain"/>
</dbReference>
<dbReference type="CDD" id="cd07438">
    <property type="entry name" value="PHP_HisPPase_AMP"/>
    <property type="match status" value="1"/>
</dbReference>
<dbReference type="InterPro" id="IPR003141">
    <property type="entry name" value="Pol/His_phosphatase_N"/>
</dbReference>
<evidence type="ECO:0000313" key="2">
    <source>
        <dbReference type="EMBL" id="TWP33741.1"/>
    </source>
</evidence>
<dbReference type="InterPro" id="IPR004013">
    <property type="entry name" value="PHP_dom"/>
</dbReference>
<dbReference type="Gene3D" id="3.20.20.140">
    <property type="entry name" value="Metal-dependent hydrolases"/>
    <property type="match status" value="1"/>
</dbReference>
<reference evidence="2 3" key="2">
    <citation type="submission" date="2019-08" db="EMBL/GenBank/DDBJ databases">
        <title>Jejuicoccus antrihumi gen. nov., sp. nov., a new member of the family Dermacoccaceae isolated from a cave.</title>
        <authorList>
            <person name="Schumann P."/>
            <person name="Kim I.S."/>
        </authorList>
    </citation>
    <scope>NUCLEOTIDE SEQUENCE [LARGE SCALE GENOMIC DNA]</scope>
    <source>
        <strain evidence="2 3">C5-26</strain>
    </source>
</reference>
<dbReference type="OrthoDB" id="9804333at2"/>
<dbReference type="Pfam" id="PF02811">
    <property type="entry name" value="PHP"/>
    <property type="match status" value="1"/>
</dbReference>
<comment type="caution">
    <text evidence="2">The sequence shown here is derived from an EMBL/GenBank/DDBJ whole genome shotgun (WGS) entry which is preliminary data.</text>
</comment>
<dbReference type="AlphaFoldDB" id="A0A563DUV6"/>
<dbReference type="Proteomes" id="UP000320244">
    <property type="component" value="Unassembled WGS sequence"/>
</dbReference>
<dbReference type="Gene3D" id="1.10.150.650">
    <property type="match status" value="1"/>
</dbReference>
<protein>
    <submittedName>
        <fullName evidence="2">PHP domain-containing protein</fullName>
    </submittedName>
</protein>
<dbReference type="PANTHER" id="PTHR42924:SF3">
    <property type="entry name" value="POLYMERASE_HISTIDINOL PHOSPHATASE N-TERMINAL DOMAIN-CONTAINING PROTEIN"/>
    <property type="match status" value="1"/>
</dbReference>
<dbReference type="GO" id="GO:0004534">
    <property type="term" value="F:5'-3' RNA exonuclease activity"/>
    <property type="evidence" value="ECO:0007669"/>
    <property type="project" value="TreeGrafter"/>
</dbReference>
<reference evidence="2 3" key="1">
    <citation type="submission" date="2019-05" db="EMBL/GenBank/DDBJ databases">
        <authorList>
            <person name="Lee S.D."/>
        </authorList>
    </citation>
    <scope>NUCLEOTIDE SEQUENCE [LARGE SCALE GENOMIC DNA]</scope>
    <source>
        <strain evidence="2 3">C5-26</strain>
    </source>
</reference>